<dbReference type="Gene3D" id="2.60.60.30">
    <property type="entry name" value="sav2460 like domains"/>
    <property type="match status" value="2"/>
</dbReference>
<protein>
    <submittedName>
        <fullName evidence="3">TerD family protein</fullName>
    </submittedName>
</protein>
<evidence type="ECO:0000313" key="3">
    <source>
        <dbReference type="EMBL" id="UOO93179.1"/>
    </source>
</evidence>
<sequence>MQLTAGANLALPNSDVMVKIKTSVPSHLGLDITAYILDASTSKVRGNADMIFYGQTHTANKSVELQESAHKSPFETTLHVNTNLLDSSVGKIALCATLDGQANISALQDIQIELCSHNQITATALVNSASKTEKALILAEIYNHKGTWKFRFVNQGFNGGLQPLAEHFGVVIANEPTPSAPPPPVETPKPASTINLSKITLDKSRPSINLSKNDGRFGRIAINLNWNRNPENAKKPSRFNPFAKTKGIDLDLGAMIQFKNGHIDLVQALGKRFGQYNAPPLMQLQGDDRTGASSDGEWLYINGNCWDQIERIVVYTFIYEGVPNWASTDAFVTIQIPQQAPIEVQLTESSPLGTCAIVALTNTNNSIQAQREVKYFKNQEFLDQHYHFGFQWKAGSK</sequence>
<organism evidence="3 4">
    <name type="scientific">Vitreoscilla stercoraria</name>
    <dbReference type="NCBI Taxonomy" id="61"/>
    <lineage>
        <taxon>Bacteria</taxon>
        <taxon>Pseudomonadati</taxon>
        <taxon>Pseudomonadota</taxon>
        <taxon>Betaproteobacteria</taxon>
        <taxon>Neisseriales</taxon>
        <taxon>Neisseriaceae</taxon>
        <taxon>Vitreoscilla</taxon>
    </lineage>
</organism>
<dbReference type="PIRSF" id="PIRSF037118">
    <property type="entry name" value="Tellurite_resistance_TerA"/>
    <property type="match status" value="1"/>
</dbReference>
<reference evidence="3" key="1">
    <citation type="submission" date="2021-12" db="EMBL/GenBank/DDBJ databases">
        <authorList>
            <person name="Veyrier F.J."/>
        </authorList>
    </citation>
    <scope>NUCLEOTIDE SEQUENCE</scope>
    <source>
        <strain evidence="3">SAG 1488-6</strain>
    </source>
</reference>
<dbReference type="CDD" id="cd06974">
    <property type="entry name" value="TerD_like"/>
    <property type="match status" value="2"/>
</dbReference>
<evidence type="ECO:0000259" key="2">
    <source>
        <dbReference type="Pfam" id="PF02342"/>
    </source>
</evidence>
<dbReference type="InterPro" id="IPR051324">
    <property type="entry name" value="Stress/Tellurium_Resist"/>
</dbReference>
<dbReference type="PANTHER" id="PTHR32097">
    <property type="entry name" value="CAMP-BINDING PROTEIN 1-RELATED"/>
    <property type="match status" value="1"/>
</dbReference>
<keyword evidence="1" id="KW-0778">Tellurium resistance</keyword>
<evidence type="ECO:0000256" key="1">
    <source>
        <dbReference type="ARBA" id="ARBA00022686"/>
    </source>
</evidence>
<dbReference type="EMBL" id="CP091512">
    <property type="protein sequence ID" value="UOO93179.1"/>
    <property type="molecule type" value="Genomic_DNA"/>
</dbReference>
<dbReference type="Proteomes" id="UP000832034">
    <property type="component" value="Chromosome"/>
</dbReference>
<feature type="domain" description="TerD" evidence="2">
    <location>
        <begin position="2"/>
        <end position="168"/>
    </location>
</feature>
<dbReference type="InterPro" id="IPR017115">
    <property type="entry name" value="Tellurite_resistance_TerA"/>
</dbReference>
<name>A0ABY4ECR9_VITST</name>
<proteinExistence type="predicted"/>
<dbReference type="Pfam" id="PF02342">
    <property type="entry name" value="TerD"/>
    <property type="match status" value="1"/>
</dbReference>
<keyword evidence="4" id="KW-1185">Reference proteome</keyword>
<accession>A0ABY4ECR9</accession>
<gene>
    <name evidence="3" type="ORF">LVJ81_03865</name>
</gene>
<dbReference type="PANTHER" id="PTHR32097:SF3">
    <property type="entry name" value="TELLURITE RESISTANCE PROTEIN"/>
    <property type="match status" value="1"/>
</dbReference>
<reference evidence="3" key="2">
    <citation type="journal article" date="2022" name="Res Sq">
        <title>Evolution of multicellular longitudinally dividing oral cavity symbionts (Neisseriaceae).</title>
        <authorList>
            <person name="Nyongesa S."/>
            <person name="Weber P."/>
            <person name="Bernet E."/>
            <person name="Pullido F."/>
            <person name="Nieckarz M."/>
            <person name="Delaby M."/>
            <person name="Nieves C."/>
            <person name="Viehboeck T."/>
            <person name="Krause N."/>
            <person name="Rivera-Millot A."/>
            <person name="Nakamura A."/>
            <person name="Vischer N."/>
            <person name="VanNieuwenhze M."/>
            <person name="Brun Y."/>
            <person name="Cava F."/>
            <person name="Bulgheresi S."/>
            <person name="Veyrier F."/>
        </authorList>
    </citation>
    <scope>NUCLEOTIDE SEQUENCE</scope>
    <source>
        <strain evidence="3">SAG 1488-6</strain>
    </source>
</reference>
<evidence type="ECO:0000313" key="4">
    <source>
        <dbReference type="Proteomes" id="UP000832034"/>
    </source>
</evidence>
<dbReference type="InterPro" id="IPR003325">
    <property type="entry name" value="TerD"/>
</dbReference>